<dbReference type="InterPro" id="IPR000504">
    <property type="entry name" value="RRM_dom"/>
</dbReference>
<dbReference type="InterPro" id="IPR029123">
    <property type="entry name" value="RBM39_linker"/>
</dbReference>
<dbReference type="STRING" id="1353952.A0A165C1I2"/>
<dbReference type="EMBL" id="KV424235">
    <property type="protein sequence ID" value="KZT50101.1"/>
    <property type="molecule type" value="Genomic_DNA"/>
</dbReference>
<evidence type="ECO:0000259" key="6">
    <source>
        <dbReference type="PROSITE" id="PS50102"/>
    </source>
</evidence>
<dbReference type="InterPro" id="IPR012677">
    <property type="entry name" value="Nucleotide-bd_a/b_plait_sf"/>
</dbReference>
<evidence type="ECO:0000256" key="4">
    <source>
        <dbReference type="PROSITE-ProRule" id="PRU00176"/>
    </source>
</evidence>
<dbReference type="Gene3D" id="3.30.70.330">
    <property type="match status" value="2"/>
</dbReference>
<feature type="compositionally biased region" description="Basic and acidic residues" evidence="5">
    <location>
        <begin position="69"/>
        <end position="78"/>
    </location>
</feature>
<keyword evidence="8" id="KW-1185">Reference proteome</keyword>
<evidence type="ECO:0000256" key="3">
    <source>
        <dbReference type="ARBA" id="ARBA00022884"/>
    </source>
</evidence>
<feature type="domain" description="RRM" evidence="6">
    <location>
        <begin position="296"/>
        <end position="374"/>
    </location>
</feature>
<dbReference type="OrthoDB" id="5411533at2759"/>
<dbReference type="Proteomes" id="UP000076842">
    <property type="component" value="Unassembled WGS sequence"/>
</dbReference>
<dbReference type="GO" id="GO:0003723">
    <property type="term" value="F:RNA binding"/>
    <property type="evidence" value="ECO:0007669"/>
    <property type="project" value="UniProtKB-UniRule"/>
</dbReference>
<evidence type="ECO:0000313" key="7">
    <source>
        <dbReference type="EMBL" id="KZT50101.1"/>
    </source>
</evidence>
<feature type="compositionally biased region" description="Basic and acidic residues" evidence="5">
    <location>
        <begin position="270"/>
        <end position="284"/>
    </location>
</feature>
<gene>
    <name evidence="7" type="ORF">CALCODRAFT_461961</name>
</gene>
<organism evidence="7 8">
    <name type="scientific">Calocera cornea HHB12733</name>
    <dbReference type="NCBI Taxonomy" id="1353952"/>
    <lineage>
        <taxon>Eukaryota</taxon>
        <taxon>Fungi</taxon>
        <taxon>Dikarya</taxon>
        <taxon>Basidiomycota</taxon>
        <taxon>Agaricomycotina</taxon>
        <taxon>Dacrymycetes</taxon>
        <taxon>Dacrymycetales</taxon>
        <taxon>Dacrymycetaceae</taxon>
        <taxon>Calocera</taxon>
    </lineage>
</organism>
<evidence type="ECO:0000256" key="2">
    <source>
        <dbReference type="ARBA" id="ARBA00022737"/>
    </source>
</evidence>
<evidence type="ECO:0000313" key="8">
    <source>
        <dbReference type="Proteomes" id="UP000076842"/>
    </source>
</evidence>
<protein>
    <recommendedName>
        <fullName evidence="6">RRM domain-containing protein</fullName>
    </recommendedName>
</protein>
<proteinExistence type="predicted"/>
<sequence>MPPYGTRRRPLQHRHRSVTLTQREVSFELDGQYREVGNLETQIPTTGWGGHEGPSATETSVLEQARLSRPVEPEDTRRPRGRGQRPALRVAVKAHHSRSQSARRGPNRHPHDIECLAESNPSRDGDGRQRLGHPLTLQCGGAGFRTIRTNEPRLSRHSVSFSSQGATDPNDWIFPRSGLKSTMERPELRSVLVWPLPPRLSASELGEFFQAQLGQGTVNDVRLVTARASGRSRGIAYVELTSVDAVPRAIALSGALLLGCPIEVQLTGTDETKGDSHNTSEYRPQKSTRAPSTEMRRLHIGSLHFKLTESELSHVFCVFGELVSVDLPRDSVTGQSRGFAFIQYKRYEDAQLALKVMNGFELAGRQLRVSMAHGKGGSPGPPERQKDTLSDDEEGGTLNAASRQALMRKLARNDTPETPGSRLAGDSEEEQAVSSRSLLLRNMFGGAAREQAANGPLWAEEISLEVKEECEDKYGAVQLIHLDTCSQ</sequence>
<accession>A0A165C1I2</accession>
<evidence type="ECO:0000256" key="5">
    <source>
        <dbReference type="SAM" id="MobiDB-lite"/>
    </source>
</evidence>
<keyword evidence="1" id="KW-0597">Phosphoprotein</keyword>
<dbReference type="GO" id="GO:0005634">
    <property type="term" value="C:nucleus"/>
    <property type="evidence" value="ECO:0007669"/>
    <property type="project" value="InterPro"/>
</dbReference>
<dbReference type="Pfam" id="PF26250">
    <property type="entry name" value="RRM_RdRP1_2"/>
    <property type="match status" value="1"/>
</dbReference>
<dbReference type="PANTHER" id="PTHR48036">
    <property type="entry name" value="SPLICING FACTOR (PAD-1), PUTATIVE (AFU_ORTHOLOGUE AFUA_1G15810)-RELATED"/>
    <property type="match status" value="1"/>
</dbReference>
<feature type="region of interest" description="Disordered" evidence="5">
    <location>
        <begin position="42"/>
        <end position="127"/>
    </location>
</feature>
<reference evidence="7 8" key="1">
    <citation type="journal article" date="2016" name="Mol. Biol. Evol.">
        <title>Comparative Genomics of Early-Diverging Mushroom-Forming Fungi Provides Insights into the Origins of Lignocellulose Decay Capabilities.</title>
        <authorList>
            <person name="Nagy L.G."/>
            <person name="Riley R."/>
            <person name="Tritt A."/>
            <person name="Adam C."/>
            <person name="Daum C."/>
            <person name="Floudas D."/>
            <person name="Sun H."/>
            <person name="Yadav J.S."/>
            <person name="Pangilinan J."/>
            <person name="Larsson K.H."/>
            <person name="Matsuura K."/>
            <person name="Barry K."/>
            <person name="Labutti K."/>
            <person name="Kuo R."/>
            <person name="Ohm R.A."/>
            <person name="Bhattacharya S.S."/>
            <person name="Shirouzu T."/>
            <person name="Yoshinaga Y."/>
            <person name="Martin F.M."/>
            <person name="Grigoriev I.V."/>
            <person name="Hibbett D.S."/>
        </authorList>
    </citation>
    <scope>NUCLEOTIDE SEQUENCE [LARGE SCALE GENOMIC DNA]</scope>
    <source>
        <strain evidence="7 8">HHB12733</strain>
    </source>
</reference>
<keyword evidence="2" id="KW-0677">Repeat</keyword>
<feature type="region of interest" description="Disordered" evidence="5">
    <location>
        <begin position="269"/>
        <end position="292"/>
    </location>
</feature>
<dbReference type="InterPro" id="IPR006509">
    <property type="entry name" value="RBM39_SF"/>
</dbReference>
<dbReference type="GO" id="GO:0006397">
    <property type="term" value="P:mRNA processing"/>
    <property type="evidence" value="ECO:0007669"/>
    <property type="project" value="InterPro"/>
</dbReference>
<feature type="region of interest" description="Disordered" evidence="5">
    <location>
        <begin position="411"/>
        <end position="430"/>
    </location>
</feature>
<dbReference type="AlphaFoldDB" id="A0A165C1I2"/>
<dbReference type="InParanoid" id="A0A165C1I2"/>
<dbReference type="Pfam" id="PF00076">
    <property type="entry name" value="RRM_1"/>
    <property type="match status" value="1"/>
</dbReference>
<dbReference type="InterPro" id="IPR058763">
    <property type="entry name" value="RRM_RDR1/2-like"/>
</dbReference>
<feature type="domain" description="RRM" evidence="6">
    <location>
        <begin position="189"/>
        <end position="269"/>
    </location>
</feature>
<dbReference type="Pfam" id="PF15519">
    <property type="entry name" value="RBM39linker"/>
    <property type="match status" value="1"/>
</dbReference>
<dbReference type="PROSITE" id="PS50102">
    <property type="entry name" value="RRM"/>
    <property type="match status" value="2"/>
</dbReference>
<feature type="non-terminal residue" evidence="7">
    <location>
        <position position="487"/>
    </location>
</feature>
<evidence type="ECO:0000256" key="1">
    <source>
        <dbReference type="ARBA" id="ARBA00022553"/>
    </source>
</evidence>
<dbReference type="SMART" id="SM00360">
    <property type="entry name" value="RRM"/>
    <property type="match status" value="2"/>
</dbReference>
<dbReference type="InterPro" id="IPR035979">
    <property type="entry name" value="RBD_domain_sf"/>
</dbReference>
<dbReference type="SUPFAM" id="SSF54928">
    <property type="entry name" value="RNA-binding domain, RBD"/>
    <property type="match status" value="2"/>
</dbReference>
<feature type="region of interest" description="Disordered" evidence="5">
    <location>
        <begin position="371"/>
        <end position="396"/>
    </location>
</feature>
<keyword evidence="3 4" id="KW-0694">RNA-binding</keyword>
<dbReference type="FunCoup" id="A0A165C1I2">
    <property type="interactions" value="791"/>
</dbReference>
<name>A0A165C1I2_9BASI</name>